<reference evidence="2" key="1">
    <citation type="journal article" date="2014" name="Int. J. Syst. Evol. Microbiol.">
        <title>Complete genome sequence of Corynebacterium casei LMG S-19264T (=DSM 44701T), isolated from a smear-ripened cheese.</title>
        <authorList>
            <consortium name="US DOE Joint Genome Institute (JGI-PGF)"/>
            <person name="Walter F."/>
            <person name="Albersmeier A."/>
            <person name="Kalinowski J."/>
            <person name="Ruckert C."/>
        </authorList>
    </citation>
    <scope>NUCLEOTIDE SEQUENCE</scope>
    <source>
        <strain evidence="2">VKM Ac-1321</strain>
    </source>
</reference>
<dbReference type="EMBL" id="BSFP01000030">
    <property type="protein sequence ID" value="GLL03137.1"/>
    <property type="molecule type" value="Genomic_DNA"/>
</dbReference>
<dbReference type="PANTHER" id="PTHR22617:SF23">
    <property type="entry name" value="CHEMOTAXIS PROTEIN CHEW"/>
    <property type="match status" value="1"/>
</dbReference>
<dbReference type="PANTHER" id="PTHR22617">
    <property type="entry name" value="CHEMOTAXIS SENSOR HISTIDINE KINASE-RELATED"/>
    <property type="match status" value="1"/>
</dbReference>
<dbReference type="InterPro" id="IPR039315">
    <property type="entry name" value="CheW"/>
</dbReference>
<sequence>MSAILYGVFTVAEVHVALPLSELREVIPCPASFNPLMASAPGLVGAVMLRHQVIPVLDLRRMVGVDSPVQPEIVVVAAYAGSVFGLLASGVRGVVHVEERERLGMSVNVELPQVFASTFERADDGAVVCVLDCAAITRLPGMVLASDTGGPSGAVAQAQEQGRVGGTATSRMMMLLRAGEIGLCIDVSHIHSVVPELVLKSSPIDGGIVHGVIELGDHYVPTVDALAVLGLGALAPIDVKRGVALAYERGILTLAVTEVVSIVSVADGDVLAMPDFGLPSSDFAVGILPGQDGGSYLVIDGSRLRADGELGTLAALGTPVAGRAAAPKRDTRADEPPPQDGRVIEYRARKYLTYLAGPEVATPLTQVAEIVPYPGDVIPFVGGGPLRGVFTHHRTSVPLVDLPALLGEAAQIEPAAARVLLVAGVGFIVPGLRAIEESTWEERVADGTPAPQSLAGSPLVKIGTRMLARLDLEEFARTMVGDRGTDQGGA</sequence>
<comment type="caution">
    <text evidence="2">The sequence shown here is derived from an EMBL/GenBank/DDBJ whole genome shotgun (WGS) entry which is preliminary data.</text>
</comment>
<reference evidence="2" key="2">
    <citation type="submission" date="2023-01" db="EMBL/GenBank/DDBJ databases">
        <authorList>
            <person name="Sun Q."/>
            <person name="Evtushenko L."/>
        </authorList>
    </citation>
    <scope>NUCLEOTIDE SEQUENCE</scope>
    <source>
        <strain evidence="2">VKM Ac-1321</strain>
    </source>
</reference>
<dbReference type="SUPFAM" id="SSF50341">
    <property type="entry name" value="CheW-like"/>
    <property type="match status" value="3"/>
</dbReference>
<dbReference type="GO" id="GO:0007165">
    <property type="term" value="P:signal transduction"/>
    <property type="evidence" value="ECO:0007669"/>
    <property type="project" value="InterPro"/>
</dbReference>
<feature type="domain" description="CheW-like" evidence="1">
    <location>
        <begin position="1"/>
        <end position="142"/>
    </location>
</feature>
<dbReference type="Pfam" id="PF01584">
    <property type="entry name" value="CheW"/>
    <property type="match status" value="3"/>
</dbReference>
<protein>
    <recommendedName>
        <fullName evidence="1">CheW-like domain-containing protein</fullName>
    </recommendedName>
</protein>
<keyword evidence="3" id="KW-1185">Reference proteome</keyword>
<name>A0A9W6KJA6_9ACTN</name>
<evidence type="ECO:0000259" key="1">
    <source>
        <dbReference type="PROSITE" id="PS50851"/>
    </source>
</evidence>
<organism evidence="2 3">
    <name type="scientific">Dactylosporangium matsuzakiense</name>
    <dbReference type="NCBI Taxonomy" id="53360"/>
    <lineage>
        <taxon>Bacteria</taxon>
        <taxon>Bacillati</taxon>
        <taxon>Actinomycetota</taxon>
        <taxon>Actinomycetes</taxon>
        <taxon>Micromonosporales</taxon>
        <taxon>Micromonosporaceae</taxon>
        <taxon>Dactylosporangium</taxon>
    </lineage>
</organism>
<dbReference type="Proteomes" id="UP001143480">
    <property type="component" value="Unassembled WGS sequence"/>
</dbReference>
<feature type="domain" description="CheW-like" evidence="1">
    <location>
        <begin position="170"/>
        <end position="310"/>
    </location>
</feature>
<dbReference type="GO" id="GO:0006935">
    <property type="term" value="P:chemotaxis"/>
    <property type="evidence" value="ECO:0007669"/>
    <property type="project" value="InterPro"/>
</dbReference>
<dbReference type="AlphaFoldDB" id="A0A9W6KJA6"/>
<dbReference type="RefSeq" id="WP_261964822.1">
    <property type="nucleotide sequence ID" value="NZ_BAAAXA010000001.1"/>
</dbReference>
<dbReference type="Gene3D" id="2.30.30.40">
    <property type="entry name" value="SH3 Domains"/>
    <property type="match status" value="1"/>
</dbReference>
<dbReference type="InterPro" id="IPR002545">
    <property type="entry name" value="CheW-lke_dom"/>
</dbReference>
<evidence type="ECO:0000313" key="2">
    <source>
        <dbReference type="EMBL" id="GLL03137.1"/>
    </source>
</evidence>
<gene>
    <name evidence="2" type="ORF">GCM10017581_048800</name>
</gene>
<dbReference type="PROSITE" id="PS50851">
    <property type="entry name" value="CHEW"/>
    <property type="match status" value="2"/>
</dbReference>
<dbReference type="SMART" id="SM00260">
    <property type="entry name" value="CheW"/>
    <property type="match status" value="1"/>
</dbReference>
<dbReference type="InterPro" id="IPR036061">
    <property type="entry name" value="CheW-like_dom_sf"/>
</dbReference>
<accession>A0A9W6KJA6</accession>
<proteinExistence type="predicted"/>
<dbReference type="GO" id="GO:0005829">
    <property type="term" value="C:cytosol"/>
    <property type="evidence" value="ECO:0007669"/>
    <property type="project" value="TreeGrafter"/>
</dbReference>
<dbReference type="Gene3D" id="2.40.50.180">
    <property type="entry name" value="CheA-289, Domain 4"/>
    <property type="match status" value="1"/>
</dbReference>
<evidence type="ECO:0000313" key="3">
    <source>
        <dbReference type="Proteomes" id="UP001143480"/>
    </source>
</evidence>